<dbReference type="Proteomes" id="UP000696931">
    <property type="component" value="Unassembled WGS sequence"/>
</dbReference>
<dbReference type="PRINTS" id="PR00080">
    <property type="entry name" value="SDRFAMILY"/>
</dbReference>
<evidence type="ECO:0000259" key="3">
    <source>
        <dbReference type="SMART" id="SM00822"/>
    </source>
</evidence>
<dbReference type="Pfam" id="PF13561">
    <property type="entry name" value="adh_short_C2"/>
    <property type="match status" value="1"/>
</dbReference>
<reference evidence="4" key="1">
    <citation type="submission" date="2020-07" db="EMBL/GenBank/DDBJ databases">
        <title>Huge and variable diversity of episymbiotic CPR bacteria and DPANN archaea in groundwater ecosystems.</title>
        <authorList>
            <person name="He C.Y."/>
            <person name="Keren R."/>
            <person name="Whittaker M."/>
            <person name="Farag I.F."/>
            <person name="Doudna J."/>
            <person name="Cate J.H.D."/>
            <person name="Banfield J.F."/>
        </authorList>
    </citation>
    <scope>NUCLEOTIDE SEQUENCE</scope>
    <source>
        <strain evidence="4">NC_groundwater_1813_Pr3_B-0.1um_71_17</strain>
    </source>
</reference>
<dbReference type="PANTHER" id="PTHR42879:SF2">
    <property type="entry name" value="3-OXOACYL-[ACYL-CARRIER-PROTEIN] REDUCTASE FABG"/>
    <property type="match status" value="1"/>
</dbReference>
<dbReference type="Gene3D" id="3.40.50.720">
    <property type="entry name" value="NAD(P)-binding Rossmann-like Domain"/>
    <property type="match status" value="1"/>
</dbReference>
<dbReference type="GO" id="GO:0016491">
    <property type="term" value="F:oxidoreductase activity"/>
    <property type="evidence" value="ECO:0007669"/>
    <property type="project" value="UniProtKB-KW"/>
</dbReference>
<gene>
    <name evidence="4" type="primary">fabG</name>
    <name evidence="4" type="ORF">HZA61_07080</name>
</gene>
<dbReference type="PROSITE" id="PS00061">
    <property type="entry name" value="ADH_SHORT"/>
    <property type="match status" value="1"/>
</dbReference>
<feature type="domain" description="Ketoreductase" evidence="3">
    <location>
        <begin position="8"/>
        <end position="188"/>
    </location>
</feature>
<dbReference type="PRINTS" id="PR00081">
    <property type="entry name" value="GDHRDH"/>
</dbReference>
<dbReference type="InterPro" id="IPR020904">
    <property type="entry name" value="Sc_DH/Rdtase_CS"/>
</dbReference>
<dbReference type="PANTHER" id="PTHR42879">
    <property type="entry name" value="3-OXOACYL-(ACYL-CARRIER-PROTEIN) REDUCTASE"/>
    <property type="match status" value="1"/>
</dbReference>
<name>A0A933SBF0_UNCEI</name>
<protein>
    <submittedName>
        <fullName evidence="4">3-oxoacyl-ACP reductase FabG</fullName>
    </submittedName>
</protein>
<dbReference type="InterPro" id="IPR002347">
    <property type="entry name" value="SDR_fam"/>
</dbReference>
<organism evidence="4 5">
    <name type="scientific">Eiseniibacteriota bacterium</name>
    <dbReference type="NCBI Taxonomy" id="2212470"/>
    <lineage>
        <taxon>Bacteria</taxon>
        <taxon>Candidatus Eiseniibacteriota</taxon>
    </lineage>
</organism>
<dbReference type="InterPro" id="IPR057326">
    <property type="entry name" value="KR_dom"/>
</dbReference>
<evidence type="ECO:0000256" key="2">
    <source>
        <dbReference type="ARBA" id="ARBA00023002"/>
    </source>
</evidence>
<keyword evidence="2" id="KW-0560">Oxidoreductase</keyword>
<evidence type="ECO:0000313" key="4">
    <source>
        <dbReference type="EMBL" id="MBI5169234.1"/>
    </source>
</evidence>
<dbReference type="SUPFAM" id="SSF51735">
    <property type="entry name" value="NAD(P)-binding Rossmann-fold domains"/>
    <property type="match status" value="1"/>
</dbReference>
<dbReference type="InterPro" id="IPR050259">
    <property type="entry name" value="SDR"/>
</dbReference>
<proteinExistence type="inferred from homology"/>
<dbReference type="FunFam" id="3.40.50.720:FF:000173">
    <property type="entry name" value="3-oxoacyl-[acyl-carrier protein] reductase"/>
    <property type="match status" value="1"/>
</dbReference>
<comment type="caution">
    <text evidence="4">The sequence shown here is derived from an EMBL/GenBank/DDBJ whole genome shotgun (WGS) entry which is preliminary data.</text>
</comment>
<dbReference type="NCBIfam" id="NF009466">
    <property type="entry name" value="PRK12826.1-2"/>
    <property type="match status" value="1"/>
</dbReference>
<sequence length="249" mass="25876">MDLGLKGRTALVTGGAAGIGAAIALELAREGCDVAIVDVRRDEKAEASLAAIAAAGVRATFHTADVRDFSLAERTVREVAAAAGRLDVLVCCAGVTDDALSWKMTEAQWDRVLDVNLKGCFAYCRAAGALMKDARAGRIVNIASINGLRGKFGQANYAASKGGMVALSKTLARELGKFGVTVNVVAPGMVRTEMAAVLPPEVIEKAVDETTLGRLAEPRDCAAVVAFLCSDAARHVTGQVVQVDGGQYL</sequence>
<dbReference type="GO" id="GO:0032787">
    <property type="term" value="P:monocarboxylic acid metabolic process"/>
    <property type="evidence" value="ECO:0007669"/>
    <property type="project" value="UniProtKB-ARBA"/>
</dbReference>
<dbReference type="SMART" id="SM00822">
    <property type="entry name" value="PKS_KR"/>
    <property type="match status" value="1"/>
</dbReference>
<accession>A0A933SBF0</accession>
<dbReference type="InterPro" id="IPR036291">
    <property type="entry name" value="NAD(P)-bd_dom_sf"/>
</dbReference>
<dbReference type="AlphaFoldDB" id="A0A933SBF0"/>
<dbReference type="NCBIfam" id="NF005559">
    <property type="entry name" value="PRK07231.1"/>
    <property type="match status" value="1"/>
</dbReference>
<dbReference type="EMBL" id="JACRIW010000047">
    <property type="protein sequence ID" value="MBI5169234.1"/>
    <property type="molecule type" value="Genomic_DNA"/>
</dbReference>
<evidence type="ECO:0000256" key="1">
    <source>
        <dbReference type="ARBA" id="ARBA00006484"/>
    </source>
</evidence>
<evidence type="ECO:0000313" key="5">
    <source>
        <dbReference type="Proteomes" id="UP000696931"/>
    </source>
</evidence>
<comment type="similarity">
    <text evidence="1">Belongs to the short-chain dehydrogenases/reductases (SDR) family.</text>
</comment>